<evidence type="ECO:0000256" key="6">
    <source>
        <dbReference type="ARBA" id="ARBA00050776"/>
    </source>
</evidence>
<dbReference type="Pfam" id="PF00266">
    <property type="entry name" value="Aminotran_5"/>
    <property type="match status" value="1"/>
</dbReference>
<keyword evidence="5 8" id="KW-0663">Pyridoxal phosphate</keyword>
<dbReference type="AlphaFoldDB" id="A0A7L4UQ36"/>
<proteinExistence type="inferred from homology"/>
<dbReference type="PANTHER" id="PTHR43586:SF8">
    <property type="entry name" value="CYSTEINE DESULFURASE 1, CHLOROPLASTIC"/>
    <property type="match status" value="1"/>
</dbReference>
<dbReference type="CDD" id="cd06453">
    <property type="entry name" value="SufS_like"/>
    <property type="match status" value="1"/>
</dbReference>
<keyword evidence="11" id="KW-1185">Reference proteome</keyword>
<organism evidence="10 11">
    <name type="scientific">Balneicella halophila</name>
    <dbReference type="NCBI Taxonomy" id="1537566"/>
    <lineage>
        <taxon>Bacteria</taxon>
        <taxon>Pseudomonadati</taxon>
        <taxon>Bacteroidota</taxon>
        <taxon>Bacteroidia</taxon>
        <taxon>Bacteroidales</taxon>
        <taxon>Balneicellaceae</taxon>
        <taxon>Balneicella</taxon>
    </lineage>
</organism>
<evidence type="ECO:0000259" key="9">
    <source>
        <dbReference type="Pfam" id="PF00266"/>
    </source>
</evidence>
<dbReference type="InterPro" id="IPR015422">
    <property type="entry name" value="PyrdxlP-dep_Trfase_small"/>
</dbReference>
<reference evidence="10 11" key="1">
    <citation type="submission" date="2018-05" db="EMBL/GenBank/DDBJ databases">
        <title>Genomic Encyclopedia of Type Strains, Phase IV (KMG-IV): sequencing the most valuable type-strain genomes for metagenomic binning, comparative biology and taxonomic classification.</title>
        <authorList>
            <person name="Goeker M."/>
        </authorList>
    </citation>
    <scope>NUCLEOTIDE SEQUENCE [LARGE SCALE GENOMIC DNA]</scope>
    <source>
        <strain evidence="10 11">DSM 28579</strain>
    </source>
</reference>
<sequence>MQDVLNIRNYFPGLSQKVHGKPLVYFDNAATTHRLQSVIDAYSDLIISSNGNVHRSPHYLGQMATKSFENTRDKVQEFIHAKHRHEIIFTRGTTEAINLVAFSYGETFINEGDEIIVSEMEHHSNIVPWQMMCERKGAILKVIPFDDEGNLLLDEYDSLLTERTKLVAVTAISNVLGTINPIEKIIEKAHRKGAHVLIDGAQAIVHKKINIQEINCDFFAFSAHKMYGPTGVGVLYGKEDLLEQMQPYQGGGEMISEVTFKETTYGNLPTKFEAGTPDFTSVASFSKAIDFINSIDLSACISHENKLLRYAEEKLKNIEGIMFYGTSANKASLLSFTIEGMHPFDTATLIDKLGFAIRTGRMCADPIMDHYGVQSMMRISFAPYNTFEEIDQFYVALLRIREMFS</sequence>
<dbReference type="EC" id="2.8.1.7" evidence="8"/>
<evidence type="ECO:0000256" key="7">
    <source>
        <dbReference type="RuleBase" id="RU004504"/>
    </source>
</evidence>
<dbReference type="Gene3D" id="3.40.640.10">
    <property type="entry name" value="Type I PLP-dependent aspartate aminotransferase-like (Major domain)"/>
    <property type="match status" value="1"/>
</dbReference>
<dbReference type="GO" id="GO:0031071">
    <property type="term" value="F:cysteine desulfurase activity"/>
    <property type="evidence" value="ECO:0007669"/>
    <property type="project" value="UniProtKB-UniRule"/>
</dbReference>
<dbReference type="Proteomes" id="UP000251835">
    <property type="component" value="Unassembled WGS sequence"/>
</dbReference>
<dbReference type="InterPro" id="IPR010970">
    <property type="entry name" value="Cys_dSase_SufS"/>
</dbReference>
<dbReference type="PROSITE" id="PS00595">
    <property type="entry name" value="AA_TRANSFER_CLASS_5"/>
    <property type="match status" value="1"/>
</dbReference>
<feature type="domain" description="Aminotransferase class V" evidence="9">
    <location>
        <begin position="24"/>
        <end position="393"/>
    </location>
</feature>
<keyword evidence="10" id="KW-0456">Lyase</keyword>
<evidence type="ECO:0000256" key="1">
    <source>
        <dbReference type="ARBA" id="ARBA00001933"/>
    </source>
</evidence>
<comment type="catalytic activity">
    <reaction evidence="6 8">
        <text>(sulfur carrier)-H + L-cysteine = (sulfur carrier)-SH + L-alanine</text>
        <dbReference type="Rhea" id="RHEA:43892"/>
        <dbReference type="Rhea" id="RHEA-COMP:14737"/>
        <dbReference type="Rhea" id="RHEA-COMP:14739"/>
        <dbReference type="ChEBI" id="CHEBI:29917"/>
        <dbReference type="ChEBI" id="CHEBI:35235"/>
        <dbReference type="ChEBI" id="CHEBI:57972"/>
        <dbReference type="ChEBI" id="CHEBI:64428"/>
        <dbReference type="EC" id="2.8.1.7"/>
    </reaction>
</comment>
<keyword evidence="4 8" id="KW-0808">Transferase</keyword>
<dbReference type="SUPFAM" id="SSF53383">
    <property type="entry name" value="PLP-dependent transferases"/>
    <property type="match status" value="1"/>
</dbReference>
<dbReference type="InterPro" id="IPR015421">
    <property type="entry name" value="PyrdxlP-dep_Trfase_major"/>
</dbReference>
<dbReference type="InterPro" id="IPR000192">
    <property type="entry name" value="Aminotrans_V_dom"/>
</dbReference>
<dbReference type="EMBL" id="QENZ01000003">
    <property type="protein sequence ID" value="PVX51895.1"/>
    <property type="molecule type" value="Genomic_DNA"/>
</dbReference>
<evidence type="ECO:0000256" key="2">
    <source>
        <dbReference type="ARBA" id="ARBA00002824"/>
    </source>
</evidence>
<dbReference type="PANTHER" id="PTHR43586">
    <property type="entry name" value="CYSTEINE DESULFURASE"/>
    <property type="match status" value="1"/>
</dbReference>
<dbReference type="GO" id="GO:0006534">
    <property type="term" value="P:cysteine metabolic process"/>
    <property type="evidence" value="ECO:0007669"/>
    <property type="project" value="UniProtKB-UniRule"/>
</dbReference>
<evidence type="ECO:0000313" key="11">
    <source>
        <dbReference type="Proteomes" id="UP000251835"/>
    </source>
</evidence>
<dbReference type="GO" id="GO:0016829">
    <property type="term" value="F:lyase activity"/>
    <property type="evidence" value="ECO:0007669"/>
    <property type="project" value="UniProtKB-KW"/>
</dbReference>
<comment type="function">
    <text evidence="2 8">Catalyzes the removal of elemental sulfur and selenium atoms from L-cysteine, L-cystine, L-selenocysteine, and L-selenocystine to produce L-alanine.</text>
</comment>
<evidence type="ECO:0000256" key="5">
    <source>
        <dbReference type="ARBA" id="ARBA00022898"/>
    </source>
</evidence>
<dbReference type="NCBIfam" id="TIGR01979">
    <property type="entry name" value="sufS"/>
    <property type="match status" value="1"/>
</dbReference>
<comment type="caution">
    <text evidence="10">The sequence shown here is derived from an EMBL/GenBank/DDBJ whole genome shotgun (WGS) entry which is preliminary data.</text>
</comment>
<dbReference type="Gene3D" id="3.90.1150.10">
    <property type="entry name" value="Aspartate Aminotransferase, domain 1"/>
    <property type="match status" value="1"/>
</dbReference>
<dbReference type="InterPro" id="IPR015424">
    <property type="entry name" value="PyrdxlP-dep_Trfase"/>
</dbReference>
<evidence type="ECO:0000256" key="3">
    <source>
        <dbReference type="ARBA" id="ARBA00010447"/>
    </source>
</evidence>
<dbReference type="GO" id="GO:0030170">
    <property type="term" value="F:pyridoxal phosphate binding"/>
    <property type="evidence" value="ECO:0007669"/>
    <property type="project" value="UniProtKB-UniRule"/>
</dbReference>
<gene>
    <name evidence="10" type="ORF">C7377_0187</name>
</gene>
<protein>
    <recommendedName>
        <fullName evidence="8">Cysteine desulfurase</fullName>
        <ecNumber evidence="8">2.8.1.7</ecNumber>
    </recommendedName>
</protein>
<evidence type="ECO:0000313" key="10">
    <source>
        <dbReference type="EMBL" id="PVX51895.1"/>
    </source>
</evidence>
<evidence type="ECO:0000256" key="8">
    <source>
        <dbReference type="RuleBase" id="RU004506"/>
    </source>
</evidence>
<dbReference type="InterPro" id="IPR016454">
    <property type="entry name" value="Cysteine_dSase"/>
</dbReference>
<dbReference type="InterPro" id="IPR020578">
    <property type="entry name" value="Aminotrans_V_PyrdxlP_BS"/>
</dbReference>
<comment type="similarity">
    <text evidence="3 8">Belongs to the class-V pyridoxal-phosphate-dependent aminotransferase family. Csd subfamily.</text>
</comment>
<accession>A0A7L4UQ36</accession>
<dbReference type="OrthoDB" id="9804366at2"/>
<dbReference type="PIRSF" id="PIRSF005572">
    <property type="entry name" value="NifS"/>
    <property type="match status" value="1"/>
</dbReference>
<comment type="cofactor">
    <cofactor evidence="1 7">
        <name>pyridoxal 5'-phosphate</name>
        <dbReference type="ChEBI" id="CHEBI:597326"/>
    </cofactor>
</comment>
<evidence type="ECO:0000256" key="4">
    <source>
        <dbReference type="ARBA" id="ARBA00022679"/>
    </source>
</evidence>
<dbReference type="RefSeq" id="WP_116495466.1">
    <property type="nucleotide sequence ID" value="NZ_QENZ01000003.1"/>
</dbReference>
<name>A0A7L4UQ36_BALHA</name>